<dbReference type="PANTHER" id="PTHR30273">
    <property type="entry name" value="PERIPLASMIC SIGNAL SENSOR AND SIGMA FACTOR ACTIVATOR FECR-RELATED"/>
    <property type="match status" value="1"/>
</dbReference>
<organism evidence="4 5">
    <name type="scientific">Bacteroides salyersiae</name>
    <dbReference type="NCBI Taxonomy" id="291644"/>
    <lineage>
        <taxon>Bacteria</taxon>
        <taxon>Pseudomonadati</taxon>
        <taxon>Bacteroidota</taxon>
        <taxon>Bacteroidia</taxon>
        <taxon>Bacteroidales</taxon>
        <taxon>Bacteroidaceae</taxon>
        <taxon>Bacteroides</taxon>
    </lineage>
</organism>
<dbReference type="InterPro" id="IPR012373">
    <property type="entry name" value="Ferrdict_sens_TM"/>
</dbReference>
<name>A0A7J4XCD8_9BACE</name>
<dbReference type="RefSeq" id="WP_021936258.1">
    <property type="nucleotide sequence ID" value="NZ_CP072243.1"/>
</dbReference>
<dbReference type="Gene3D" id="3.55.50.30">
    <property type="match status" value="1"/>
</dbReference>
<dbReference type="PIRSF" id="PIRSF018266">
    <property type="entry name" value="FecR"/>
    <property type="match status" value="1"/>
</dbReference>
<accession>A0A7J4XCD8</accession>
<feature type="domain" description="Protein FecR C-terminal" evidence="3">
    <location>
        <begin position="257"/>
        <end position="323"/>
    </location>
</feature>
<evidence type="ECO:0000313" key="4">
    <source>
        <dbReference type="EMBL" id="KAA3757078.1"/>
    </source>
</evidence>
<dbReference type="AlphaFoldDB" id="A0A7J4XCD8"/>
<gene>
    <name evidence="4" type="ORF">F3F73_22790</name>
</gene>
<evidence type="ECO:0000259" key="2">
    <source>
        <dbReference type="Pfam" id="PF04773"/>
    </source>
</evidence>
<dbReference type="FunFam" id="2.60.120.1440:FF:000001">
    <property type="entry name" value="Putative anti-sigma factor"/>
    <property type="match status" value="1"/>
</dbReference>
<evidence type="ECO:0000256" key="1">
    <source>
        <dbReference type="SAM" id="Phobius"/>
    </source>
</evidence>
<keyword evidence="1" id="KW-1133">Transmembrane helix</keyword>
<reference evidence="4 5" key="1">
    <citation type="journal article" date="2019" name="Nat. Med.">
        <title>A library of human gut bacterial isolates paired with longitudinal multiomics data enables mechanistic microbiome research.</title>
        <authorList>
            <person name="Poyet M."/>
            <person name="Groussin M."/>
            <person name="Gibbons S.M."/>
            <person name="Avila-Pacheco J."/>
            <person name="Jiang X."/>
            <person name="Kearney S.M."/>
            <person name="Perrotta A.R."/>
            <person name="Berdy B."/>
            <person name="Zhao S."/>
            <person name="Lieberman T.D."/>
            <person name="Swanson P.K."/>
            <person name="Smith M."/>
            <person name="Roesemann S."/>
            <person name="Alexander J.E."/>
            <person name="Rich S.A."/>
            <person name="Livny J."/>
            <person name="Vlamakis H."/>
            <person name="Clish C."/>
            <person name="Bullock K."/>
            <person name="Deik A."/>
            <person name="Scott J."/>
            <person name="Pierce K.A."/>
            <person name="Xavier R.J."/>
            <person name="Alm E.J."/>
        </authorList>
    </citation>
    <scope>NUCLEOTIDE SEQUENCE [LARGE SCALE GENOMIC DNA]</scope>
    <source>
        <strain evidence="4 5">BIOML-A10</strain>
    </source>
</reference>
<dbReference type="EMBL" id="VWMK01000037">
    <property type="protein sequence ID" value="KAA3757078.1"/>
    <property type="molecule type" value="Genomic_DNA"/>
</dbReference>
<dbReference type="GO" id="GO:0016989">
    <property type="term" value="F:sigma factor antagonist activity"/>
    <property type="evidence" value="ECO:0007669"/>
    <property type="project" value="TreeGrafter"/>
</dbReference>
<evidence type="ECO:0000259" key="3">
    <source>
        <dbReference type="Pfam" id="PF16344"/>
    </source>
</evidence>
<keyword evidence="1" id="KW-0472">Membrane</keyword>
<sequence>MKHQESELFFRYHRGLCTKAEKDEVEKLLNGSEAYRLQFLDSKIAWALGEDIKLMEAVDAELGYKKIKADIRAKKIRIFQERLVRYAAFLTIPLLLSSMALGYLYFKKPDEKIQYTNITATVGSVVRYELPDNSVVWLNSGSKLRCPNIFKGERREVDLQGEAFFEVQSDEKHPFYVNTPSGVQVYVYGTRFNVCAYDNEDYVETVLESGRVNIFIPKYETSVALKPGEHLLYDKKALQFVKSEVDVSEKVAWKDGKLIFRNSSLEEVLKRLSRHFNVDIALNNRSGKQYRYRATFRDETLSQILDYLSKSAMIKWKTEEESVLQSDGTFVRKKIIVDLY</sequence>
<dbReference type="Gene3D" id="2.60.120.1440">
    <property type="match status" value="1"/>
</dbReference>
<proteinExistence type="predicted"/>
<dbReference type="Pfam" id="PF04773">
    <property type="entry name" value="FecR"/>
    <property type="match status" value="1"/>
</dbReference>
<feature type="transmembrane region" description="Helical" evidence="1">
    <location>
        <begin position="83"/>
        <end position="106"/>
    </location>
</feature>
<dbReference type="InterPro" id="IPR006860">
    <property type="entry name" value="FecR"/>
</dbReference>
<evidence type="ECO:0000313" key="5">
    <source>
        <dbReference type="Proteomes" id="UP000422221"/>
    </source>
</evidence>
<dbReference type="Pfam" id="PF16344">
    <property type="entry name" value="FecR_C"/>
    <property type="match status" value="1"/>
</dbReference>
<comment type="caution">
    <text evidence="4">The sequence shown here is derived from an EMBL/GenBank/DDBJ whole genome shotgun (WGS) entry which is preliminary data.</text>
</comment>
<feature type="domain" description="FecR protein" evidence="2">
    <location>
        <begin position="118"/>
        <end position="212"/>
    </location>
</feature>
<protein>
    <submittedName>
        <fullName evidence="4">FecR family protein</fullName>
    </submittedName>
</protein>
<keyword evidence="1" id="KW-0812">Transmembrane</keyword>
<dbReference type="PANTHER" id="PTHR30273:SF2">
    <property type="entry name" value="PROTEIN FECR"/>
    <property type="match status" value="1"/>
</dbReference>
<dbReference type="InterPro" id="IPR032508">
    <property type="entry name" value="FecR_C"/>
</dbReference>
<dbReference type="Proteomes" id="UP000422221">
    <property type="component" value="Unassembled WGS sequence"/>
</dbReference>